<evidence type="ECO:0000313" key="3">
    <source>
        <dbReference type="Proteomes" id="UP000018888"/>
    </source>
</evidence>
<dbReference type="AlphaFoldDB" id="A0A2P4QNK3"/>
<protein>
    <submittedName>
        <fullName evidence="2">Uncharacterized protein</fullName>
    </submittedName>
</protein>
<evidence type="ECO:0000256" key="1">
    <source>
        <dbReference type="SAM" id="Coils"/>
    </source>
</evidence>
<reference evidence="2 3" key="1">
    <citation type="journal article" date="2013" name="Proc. Natl. Acad. Sci. U.S.A.">
        <title>Genome of an arbuscular mycorrhizal fungus provides insight into the oldest plant symbiosis.</title>
        <authorList>
            <person name="Tisserant E."/>
            <person name="Malbreil M."/>
            <person name="Kuo A."/>
            <person name="Kohler A."/>
            <person name="Symeonidi A."/>
            <person name="Balestrini R."/>
            <person name="Charron P."/>
            <person name="Duensing N."/>
            <person name="Frei Dit Frey N."/>
            <person name="Gianinazzi-Pearson V."/>
            <person name="Gilbert L.B."/>
            <person name="Handa Y."/>
            <person name="Herr J.R."/>
            <person name="Hijri M."/>
            <person name="Koul R."/>
            <person name="Kawaguchi M."/>
            <person name="Krajinski F."/>
            <person name="Lammers P.J."/>
            <person name="Masclaux F.G."/>
            <person name="Murat C."/>
            <person name="Morin E."/>
            <person name="Ndikumana S."/>
            <person name="Pagni M."/>
            <person name="Petitpierre D."/>
            <person name="Requena N."/>
            <person name="Rosikiewicz P."/>
            <person name="Riley R."/>
            <person name="Saito K."/>
            <person name="San Clemente H."/>
            <person name="Shapiro H."/>
            <person name="van Tuinen D."/>
            <person name="Becard G."/>
            <person name="Bonfante P."/>
            <person name="Paszkowski U."/>
            <person name="Shachar-Hill Y.Y."/>
            <person name="Tuskan G.A."/>
            <person name="Young P.W."/>
            <person name="Sanders I.R."/>
            <person name="Henrissat B."/>
            <person name="Rensing S.A."/>
            <person name="Grigoriev I.V."/>
            <person name="Corradi N."/>
            <person name="Roux C."/>
            <person name="Martin F."/>
        </authorList>
    </citation>
    <scope>NUCLEOTIDE SEQUENCE [LARGE SCALE GENOMIC DNA]</scope>
    <source>
        <strain evidence="2 3">DAOM 197198</strain>
    </source>
</reference>
<comment type="caution">
    <text evidence="2">The sequence shown here is derived from an EMBL/GenBank/DDBJ whole genome shotgun (WGS) entry which is preliminary data.</text>
</comment>
<accession>A0A2P4QNK3</accession>
<keyword evidence="3" id="KW-1185">Reference proteome</keyword>
<reference evidence="2 3" key="2">
    <citation type="journal article" date="2018" name="New Phytol.">
        <title>High intraspecific genome diversity in the model arbuscular mycorrhizal symbiont Rhizophagus irregularis.</title>
        <authorList>
            <person name="Chen E.C.H."/>
            <person name="Morin E."/>
            <person name="Beaudet D."/>
            <person name="Noel J."/>
            <person name="Yildirir G."/>
            <person name="Ndikumana S."/>
            <person name="Charron P."/>
            <person name="St-Onge C."/>
            <person name="Giorgi J."/>
            <person name="Kruger M."/>
            <person name="Marton T."/>
            <person name="Ropars J."/>
            <person name="Grigoriev I.V."/>
            <person name="Hainaut M."/>
            <person name="Henrissat B."/>
            <person name="Roux C."/>
            <person name="Martin F."/>
            <person name="Corradi N."/>
        </authorList>
    </citation>
    <scope>NUCLEOTIDE SEQUENCE [LARGE SCALE GENOMIC DNA]</scope>
    <source>
        <strain evidence="2 3">DAOM 197198</strain>
    </source>
</reference>
<dbReference type="EMBL" id="AUPC02000026">
    <property type="protein sequence ID" value="POG79216.1"/>
    <property type="molecule type" value="Genomic_DNA"/>
</dbReference>
<dbReference type="VEuPathDB" id="FungiDB:RhiirFUN_009490"/>
<keyword evidence="1" id="KW-0175">Coiled coil</keyword>
<dbReference type="Proteomes" id="UP000018888">
    <property type="component" value="Unassembled WGS sequence"/>
</dbReference>
<organism evidence="2 3">
    <name type="scientific">Rhizophagus irregularis (strain DAOM 181602 / DAOM 197198 / MUCL 43194)</name>
    <name type="common">Arbuscular mycorrhizal fungus</name>
    <name type="synonym">Glomus intraradices</name>
    <dbReference type="NCBI Taxonomy" id="747089"/>
    <lineage>
        <taxon>Eukaryota</taxon>
        <taxon>Fungi</taxon>
        <taxon>Fungi incertae sedis</taxon>
        <taxon>Mucoromycota</taxon>
        <taxon>Glomeromycotina</taxon>
        <taxon>Glomeromycetes</taxon>
        <taxon>Glomerales</taxon>
        <taxon>Glomeraceae</taxon>
        <taxon>Rhizophagus</taxon>
    </lineage>
</organism>
<proteinExistence type="predicted"/>
<name>A0A2P4QNK3_RHIID</name>
<gene>
    <name evidence="2" type="ORF">GLOIN_2v1765732</name>
</gene>
<evidence type="ECO:0000313" key="2">
    <source>
        <dbReference type="EMBL" id="POG79216.1"/>
    </source>
</evidence>
<sequence length="217" mass="24867">MKRIKYKLSSNKTKPSKNVNVSLRAHITEAGNFVYRRVADGGDNARRDAENARHKIRIEELEKNKKEILAVLQPYAFHDIPDPVIDQPIIRSPGDNANIKLSEEEMMVSFLDEMNKKIVSDGIRQRKWDEKLVKVKPIFPETGKQVSVNKKALCKKEQREKFIQKASENSSTKCSNIMVDPKSNAISRILNMEVKAQLPADTSDALLWKRIEQVKKL</sequence>
<feature type="coiled-coil region" evidence="1">
    <location>
        <begin position="44"/>
        <end position="71"/>
    </location>
</feature>